<comment type="function">
    <text evidence="7">Catalyzes the tRNA-independent activation of glutamate in presence of ATP and the subsequent transfer of glutamate onto a tRNA(Asp). Glutamate is transferred on the 2-amino-5-(4,5-dihydroxy-2-cyclopenten-1-yl) moiety of the queuosine in the wobble position of the QUC anticodon.</text>
</comment>
<dbReference type="InterPro" id="IPR000924">
    <property type="entry name" value="Glu/Gln-tRNA-synth"/>
</dbReference>
<keyword evidence="8" id="KW-0648">Protein biosynthesis</keyword>
<name>A0A9W6G279_9BACT</name>
<dbReference type="PANTHER" id="PTHR43311:SF1">
    <property type="entry name" value="GLUTAMYL-Q TRNA(ASP) SYNTHETASE"/>
    <property type="match status" value="1"/>
</dbReference>
<dbReference type="EC" id="6.1.1.-" evidence="7"/>
<evidence type="ECO:0000256" key="5">
    <source>
        <dbReference type="ARBA" id="ARBA00022840"/>
    </source>
</evidence>
<keyword evidence="6 7" id="KW-0030">Aminoacyl-tRNA synthetase</keyword>
<dbReference type="EMBL" id="BSDS01000002">
    <property type="protein sequence ID" value="GLI39054.1"/>
    <property type="molecule type" value="Genomic_DNA"/>
</dbReference>
<accession>A0A9W6G279</accession>
<keyword evidence="2 7" id="KW-0479">Metal-binding</keyword>
<feature type="binding site" evidence="7">
    <location>
        <position position="139"/>
    </location>
    <ligand>
        <name>Zn(2+)</name>
        <dbReference type="ChEBI" id="CHEBI:29105"/>
    </ligand>
</feature>
<dbReference type="GO" id="GO:0006400">
    <property type="term" value="P:tRNA modification"/>
    <property type="evidence" value="ECO:0007669"/>
    <property type="project" value="InterPro"/>
</dbReference>
<feature type="short sequence motif" description="'KMSKS' region" evidence="7">
    <location>
        <begin position="249"/>
        <end position="253"/>
    </location>
</feature>
<evidence type="ECO:0000256" key="4">
    <source>
        <dbReference type="ARBA" id="ARBA00022833"/>
    </source>
</evidence>
<evidence type="ECO:0000313" key="11">
    <source>
        <dbReference type="Proteomes" id="UP001144352"/>
    </source>
</evidence>
<dbReference type="NCBIfam" id="TIGR03838">
    <property type="entry name" value="queuosine_YadB"/>
    <property type="match status" value="1"/>
</dbReference>
<dbReference type="InterPro" id="IPR014729">
    <property type="entry name" value="Rossmann-like_a/b/a_fold"/>
</dbReference>
<evidence type="ECO:0000256" key="6">
    <source>
        <dbReference type="ARBA" id="ARBA00023146"/>
    </source>
</evidence>
<dbReference type="SUPFAM" id="SSF52374">
    <property type="entry name" value="Nucleotidylyl transferase"/>
    <property type="match status" value="1"/>
</dbReference>
<dbReference type="PANTHER" id="PTHR43311">
    <property type="entry name" value="GLUTAMATE--TRNA LIGASE"/>
    <property type="match status" value="1"/>
</dbReference>
<protein>
    <recommendedName>
        <fullName evidence="7">Glutamyl-Q tRNA(Asp) synthetase</fullName>
        <shortName evidence="7">Glu-Q-RSs</shortName>
        <ecNumber evidence="7">6.1.1.-</ecNumber>
    </recommendedName>
</protein>
<dbReference type="Pfam" id="PF00749">
    <property type="entry name" value="tRNA-synt_1c"/>
    <property type="match status" value="1"/>
</dbReference>
<dbReference type="AlphaFoldDB" id="A0A9W6G279"/>
<dbReference type="InterPro" id="IPR020058">
    <property type="entry name" value="Glu/Gln-tRNA-synth_Ib_cat-dom"/>
</dbReference>
<feature type="binding site" evidence="7">
    <location>
        <position position="252"/>
    </location>
    <ligand>
        <name>ATP</name>
        <dbReference type="ChEBI" id="CHEBI:30616"/>
    </ligand>
</feature>
<dbReference type="GO" id="GO:0004818">
    <property type="term" value="F:glutamate-tRNA ligase activity"/>
    <property type="evidence" value="ECO:0007669"/>
    <property type="project" value="TreeGrafter"/>
</dbReference>
<dbReference type="InterPro" id="IPR049940">
    <property type="entry name" value="GluQ/Sye"/>
</dbReference>
<reference evidence="10" key="1">
    <citation type="submission" date="2022-12" db="EMBL/GenBank/DDBJ databases">
        <title>Reference genome sequencing for broad-spectrum identification of bacterial and archaeal isolates by mass spectrometry.</title>
        <authorList>
            <person name="Sekiguchi Y."/>
            <person name="Tourlousse D.M."/>
        </authorList>
    </citation>
    <scope>NUCLEOTIDE SEQUENCE</scope>
    <source>
        <strain evidence="10">H2</strain>
    </source>
</reference>
<keyword evidence="4 7" id="KW-0862">Zinc</keyword>
<sequence>MARILMISEQTPENRCVVGRFAPSPTGPLHLGSLVAAVGSYAMAKRAGGLWLLRMEDLDTPRVVPGMADDMFRTLETLGFAWDGEVMWQSRRADAYSAALERLLATGEAYPCGCSRAEIARAASAPHDGEGEVAYPNICRNGLQPGKEPRSYRVKVGSEPIVVRDLVMGEKRYDLAQICGDFVVKRADGLFAYQLAVVVDDADQGVNQVVRGADLLSSTPRQILLQSLLDYETPVYAHLPLVTATGGGKLSKRDNAVSLAVGLDLAVEGGRLILAALRFLGQRPPESLAGSCGKEVLAWGAANFDITLVPTASAPLSVHS</sequence>
<proteinExistence type="inferred from homology"/>
<comment type="similarity">
    <text evidence="7">Belongs to the class-I aminoacyl-tRNA synthetase family. GluQ subfamily.</text>
</comment>
<keyword evidence="1 7" id="KW-0436">Ligase</keyword>
<gene>
    <name evidence="7 10" type="primary">gluQ</name>
    <name evidence="10" type="ORF">GHYDROH2_25550</name>
</gene>
<dbReference type="HAMAP" id="MF_01428">
    <property type="entry name" value="Glu_Q_tRNA_synth"/>
    <property type="match status" value="1"/>
</dbReference>
<dbReference type="GO" id="GO:0005524">
    <property type="term" value="F:ATP binding"/>
    <property type="evidence" value="ECO:0007669"/>
    <property type="project" value="UniProtKB-KW"/>
</dbReference>
<evidence type="ECO:0000256" key="3">
    <source>
        <dbReference type="ARBA" id="ARBA00022741"/>
    </source>
</evidence>
<keyword evidence="5 7" id="KW-0067">ATP-binding</keyword>
<evidence type="ECO:0000259" key="9">
    <source>
        <dbReference type="Pfam" id="PF00749"/>
    </source>
</evidence>
<feature type="binding site" evidence="7">
    <location>
        <position position="193"/>
    </location>
    <ligand>
        <name>L-glutamate</name>
        <dbReference type="ChEBI" id="CHEBI:29985"/>
    </ligand>
</feature>
<comment type="cofactor">
    <cofactor evidence="7">
        <name>Zn(2+)</name>
        <dbReference type="ChEBI" id="CHEBI:29105"/>
    </cofactor>
    <text evidence="7">Binds 1 zinc ion per subunit.</text>
</comment>
<dbReference type="GO" id="GO:0006424">
    <property type="term" value="P:glutamyl-tRNA aminoacylation"/>
    <property type="evidence" value="ECO:0007669"/>
    <property type="project" value="InterPro"/>
</dbReference>
<dbReference type="Gene3D" id="3.40.50.620">
    <property type="entry name" value="HUPs"/>
    <property type="match status" value="1"/>
</dbReference>
<feature type="binding site" evidence="7">
    <location>
        <position position="211"/>
    </location>
    <ligand>
        <name>L-glutamate</name>
        <dbReference type="ChEBI" id="CHEBI:29985"/>
    </ligand>
</feature>
<dbReference type="PRINTS" id="PR00987">
    <property type="entry name" value="TRNASYNTHGLU"/>
</dbReference>
<dbReference type="Proteomes" id="UP001144352">
    <property type="component" value="Unassembled WGS sequence"/>
</dbReference>
<feature type="binding site" evidence="7">
    <location>
        <position position="114"/>
    </location>
    <ligand>
        <name>Zn(2+)</name>
        <dbReference type="ChEBI" id="CHEBI:29105"/>
    </ligand>
</feature>
<feature type="domain" description="Glutamyl/glutaminyl-tRNA synthetase class Ib catalytic" evidence="9">
    <location>
        <begin position="17"/>
        <end position="261"/>
    </location>
</feature>
<dbReference type="InterPro" id="IPR022380">
    <property type="entry name" value="Glu-Q_tRNA(Asp)_Synthase"/>
</dbReference>
<feature type="binding site" evidence="7">
    <location>
        <position position="135"/>
    </location>
    <ligand>
        <name>Zn(2+)</name>
        <dbReference type="ChEBI" id="CHEBI:29105"/>
    </ligand>
</feature>
<evidence type="ECO:0000313" key="10">
    <source>
        <dbReference type="EMBL" id="GLI39054.1"/>
    </source>
</evidence>
<dbReference type="GO" id="GO:0005829">
    <property type="term" value="C:cytosol"/>
    <property type="evidence" value="ECO:0007669"/>
    <property type="project" value="TreeGrafter"/>
</dbReference>
<feature type="binding site" evidence="7">
    <location>
        <position position="112"/>
    </location>
    <ligand>
        <name>Zn(2+)</name>
        <dbReference type="ChEBI" id="CHEBI:29105"/>
    </ligand>
</feature>
<keyword evidence="11" id="KW-1185">Reference proteome</keyword>
<feature type="binding site" evidence="7">
    <location>
        <position position="56"/>
    </location>
    <ligand>
        <name>L-glutamate</name>
        <dbReference type="ChEBI" id="CHEBI:29985"/>
    </ligand>
</feature>
<evidence type="ECO:0000256" key="1">
    <source>
        <dbReference type="ARBA" id="ARBA00022598"/>
    </source>
</evidence>
<evidence type="ECO:0000256" key="2">
    <source>
        <dbReference type="ARBA" id="ARBA00022723"/>
    </source>
</evidence>
<keyword evidence="3 7" id="KW-0547">Nucleotide-binding</keyword>
<dbReference type="NCBIfam" id="NF004314">
    <property type="entry name" value="PRK05710.1-3"/>
    <property type="match status" value="1"/>
</dbReference>
<comment type="caution">
    <text evidence="10">The sequence shown here is derived from an EMBL/GenBank/DDBJ whole genome shotgun (WGS) entry which is preliminary data.</text>
</comment>
<evidence type="ECO:0000256" key="7">
    <source>
        <dbReference type="HAMAP-Rule" id="MF_01428"/>
    </source>
</evidence>
<dbReference type="GO" id="GO:0008270">
    <property type="term" value="F:zinc ion binding"/>
    <property type="evidence" value="ECO:0007669"/>
    <property type="project" value="UniProtKB-UniRule"/>
</dbReference>
<organism evidence="10 11">
    <name type="scientific">Geobacter hydrogenophilus</name>
    <dbReference type="NCBI Taxonomy" id="40983"/>
    <lineage>
        <taxon>Bacteria</taxon>
        <taxon>Pseudomonadati</taxon>
        <taxon>Thermodesulfobacteriota</taxon>
        <taxon>Desulfuromonadia</taxon>
        <taxon>Geobacterales</taxon>
        <taxon>Geobacteraceae</taxon>
        <taxon>Geobacter</taxon>
    </lineage>
</organism>
<feature type="binding site" evidence="7">
    <location>
        <begin position="20"/>
        <end position="24"/>
    </location>
    <ligand>
        <name>L-glutamate</name>
        <dbReference type="ChEBI" id="CHEBI:29985"/>
    </ligand>
</feature>
<feature type="short sequence motif" description="'HIGH' region" evidence="7">
    <location>
        <begin position="23"/>
        <end position="33"/>
    </location>
</feature>
<evidence type="ECO:0000256" key="8">
    <source>
        <dbReference type="RuleBase" id="RU363037"/>
    </source>
</evidence>